<dbReference type="Pfam" id="PF25876">
    <property type="entry name" value="HH_MFP_RND"/>
    <property type="match status" value="1"/>
</dbReference>
<keyword evidence="3" id="KW-0732">Signal</keyword>
<evidence type="ECO:0000256" key="3">
    <source>
        <dbReference type="SAM" id="SignalP"/>
    </source>
</evidence>
<evidence type="ECO:0000259" key="4">
    <source>
        <dbReference type="Pfam" id="PF25876"/>
    </source>
</evidence>
<dbReference type="PANTHER" id="PTHR30158">
    <property type="entry name" value="ACRA/E-RELATED COMPONENT OF DRUG EFFLUX TRANSPORTER"/>
    <property type="match status" value="1"/>
</dbReference>
<dbReference type="PANTHER" id="PTHR30158:SF10">
    <property type="entry name" value="CATION EFFLUX PUMP"/>
    <property type="match status" value="1"/>
</dbReference>
<dbReference type="EMBL" id="NRRL01000004">
    <property type="protein sequence ID" value="MBK1667116.1"/>
    <property type="molecule type" value="Genomic_DNA"/>
</dbReference>
<comment type="similarity">
    <text evidence="1">Belongs to the membrane fusion protein (MFP) (TC 8.A.1) family.</text>
</comment>
<evidence type="ECO:0000313" key="7">
    <source>
        <dbReference type="Proteomes" id="UP001296873"/>
    </source>
</evidence>
<sequence length="199" mass="21299">MTSMRSIARVAGVLCLGAALTACGDSQTQGQGRGQPAPQVTAATIQPQSVTVYEEYAGRAQGAREVQVRARVEAPILERRYTEGAFVEAGEALFRLDPEPFQVAVERAQAQVESAQASLRQAQRQWARVERLYESDAVSTRERDQALSELELARADVALAEAGLAQARIDLGYTKIAAPVSGITELEALPAGSLVRATC</sequence>
<protein>
    <recommendedName>
        <fullName evidence="8">Efflux transporter periplasmic adaptor subunit</fullName>
    </recommendedName>
</protein>
<evidence type="ECO:0000256" key="2">
    <source>
        <dbReference type="SAM" id="Coils"/>
    </source>
</evidence>
<feature type="domain" description="Multidrug resistance protein MdtA-like alpha-helical hairpin" evidence="4">
    <location>
        <begin position="106"/>
        <end position="174"/>
    </location>
</feature>
<evidence type="ECO:0000256" key="1">
    <source>
        <dbReference type="ARBA" id="ARBA00009477"/>
    </source>
</evidence>
<dbReference type="Proteomes" id="UP001296873">
    <property type="component" value="Unassembled WGS sequence"/>
</dbReference>
<feature type="coiled-coil region" evidence="2">
    <location>
        <begin position="105"/>
        <end position="132"/>
    </location>
</feature>
<keyword evidence="7" id="KW-1185">Reference proteome</keyword>
<feature type="chain" id="PRO_5047328909" description="Efflux transporter periplasmic adaptor subunit" evidence="3">
    <location>
        <begin position="25"/>
        <end position="199"/>
    </location>
</feature>
<feature type="domain" description="Multidrug resistance protein MdtA-like barrel-sandwich hybrid" evidence="5">
    <location>
        <begin position="64"/>
        <end position="197"/>
    </location>
</feature>
<dbReference type="InterPro" id="IPR058624">
    <property type="entry name" value="MdtA-like_HH"/>
</dbReference>
<evidence type="ECO:0000313" key="6">
    <source>
        <dbReference type="EMBL" id="MBK1667116.1"/>
    </source>
</evidence>
<reference evidence="6 7" key="1">
    <citation type="journal article" date="2020" name="Microorganisms">
        <title>Osmotic Adaptation and Compatible Solute Biosynthesis of Phototrophic Bacteria as Revealed from Genome Analyses.</title>
        <authorList>
            <person name="Imhoff J.F."/>
            <person name="Rahn T."/>
            <person name="Kunzel S."/>
            <person name="Keller A."/>
            <person name="Neulinger S.C."/>
        </authorList>
    </citation>
    <scope>NUCLEOTIDE SEQUENCE [LARGE SCALE GENOMIC DNA]</scope>
    <source>
        <strain evidence="6 7">DSM 9895</strain>
    </source>
</reference>
<dbReference type="InterPro" id="IPR006143">
    <property type="entry name" value="RND_pump_MFP"/>
</dbReference>
<name>A0ABS1DB22_9PROT</name>
<gene>
    <name evidence="6" type="ORF">CKO28_03535</name>
</gene>
<proteinExistence type="inferred from homology"/>
<dbReference type="SUPFAM" id="SSF111369">
    <property type="entry name" value="HlyD-like secretion proteins"/>
    <property type="match status" value="1"/>
</dbReference>
<dbReference type="InterPro" id="IPR058625">
    <property type="entry name" value="MdtA-like_BSH"/>
</dbReference>
<dbReference type="Gene3D" id="1.10.287.470">
    <property type="entry name" value="Helix hairpin bin"/>
    <property type="match status" value="1"/>
</dbReference>
<dbReference type="Gene3D" id="2.40.50.100">
    <property type="match status" value="1"/>
</dbReference>
<comment type="caution">
    <text evidence="6">The sequence shown here is derived from an EMBL/GenBank/DDBJ whole genome shotgun (WGS) entry which is preliminary data.</text>
</comment>
<dbReference type="PROSITE" id="PS51257">
    <property type="entry name" value="PROKAR_LIPOPROTEIN"/>
    <property type="match status" value="1"/>
</dbReference>
<organism evidence="6 7">
    <name type="scientific">Rhodovibrio sodomensis</name>
    <dbReference type="NCBI Taxonomy" id="1088"/>
    <lineage>
        <taxon>Bacteria</taxon>
        <taxon>Pseudomonadati</taxon>
        <taxon>Pseudomonadota</taxon>
        <taxon>Alphaproteobacteria</taxon>
        <taxon>Rhodospirillales</taxon>
        <taxon>Rhodovibrionaceae</taxon>
        <taxon>Rhodovibrio</taxon>
    </lineage>
</organism>
<dbReference type="NCBIfam" id="TIGR01730">
    <property type="entry name" value="RND_mfp"/>
    <property type="match status" value="1"/>
</dbReference>
<evidence type="ECO:0008006" key="8">
    <source>
        <dbReference type="Google" id="ProtNLM"/>
    </source>
</evidence>
<evidence type="ECO:0000259" key="5">
    <source>
        <dbReference type="Pfam" id="PF25917"/>
    </source>
</evidence>
<feature type="signal peptide" evidence="3">
    <location>
        <begin position="1"/>
        <end position="24"/>
    </location>
</feature>
<keyword evidence="2" id="KW-0175">Coiled coil</keyword>
<dbReference type="Pfam" id="PF25917">
    <property type="entry name" value="BSH_RND"/>
    <property type="match status" value="1"/>
</dbReference>
<accession>A0ABS1DB22</accession>